<name>A0AA37JPX3_BACUN</name>
<protein>
    <submittedName>
        <fullName evidence="1">Uncharacterized protein</fullName>
    </submittedName>
</protein>
<dbReference type="AlphaFoldDB" id="A0AA37JPX3"/>
<evidence type="ECO:0000313" key="2">
    <source>
        <dbReference type="Proteomes" id="UP001055048"/>
    </source>
</evidence>
<sequence>MNIMERYELENSREFKAAKELEHALNDYGWNEKRFAIAVTTFHRTLQQTLFRSMVEVIKIMGSEGYGYDLRNRASHEICKKIVESGVLEDETIPFI</sequence>
<reference evidence="1" key="1">
    <citation type="submission" date="2022-01" db="EMBL/GenBank/DDBJ databases">
        <title>Novel bile acid biosynthetic pathways are enriched in the microbiome of centenarians.</title>
        <authorList>
            <person name="Sato Y."/>
            <person name="Atarashi K."/>
            <person name="Plichta R.D."/>
            <person name="Arai Y."/>
            <person name="Sasajima S."/>
            <person name="Kearney M.S."/>
            <person name="Suda W."/>
            <person name="Takeshita K."/>
            <person name="Sasaki T."/>
            <person name="Okamoto S."/>
            <person name="Skelly N.A."/>
            <person name="Okamura Y."/>
            <person name="Vlamakis H."/>
            <person name="Li Y."/>
            <person name="Tanoue T."/>
            <person name="Takei H."/>
            <person name="Nittono H."/>
            <person name="Narushima S."/>
            <person name="Irie J."/>
            <person name="Itoh H."/>
            <person name="Moriya K."/>
            <person name="Sugiura Y."/>
            <person name="Suematsu M."/>
            <person name="Moritoki N."/>
            <person name="Shibata S."/>
            <person name="Littman R.D."/>
            <person name="Fischbach A.M."/>
            <person name="Uwamino Y."/>
            <person name="Inoue T."/>
            <person name="Honda A."/>
            <person name="Hattori M."/>
            <person name="Murai T."/>
            <person name="Xavier J.R."/>
            <person name="Hirose N."/>
            <person name="Honda K."/>
        </authorList>
    </citation>
    <scope>NUCLEOTIDE SEQUENCE</scope>
    <source>
        <strain evidence="1">CE91-St12</strain>
    </source>
</reference>
<evidence type="ECO:0000313" key="1">
    <source>
        <dbReference type="EMBL" id="GKH12468.1"/>
    </source>
</evidence>
<dbReference type="Proteomes" id="UP001055048">
    <property type="component" value="Unassembled WGS sequence"/>
</dbReference>
<comment type="caution">
    <text evidence="1">The sequence shown here is derived from an EMBL/GenBank/DDBJ whole genome shotgun (WGS) entry which is preliminary data.</text>
</comment>
<dbReference type="EMBL" id="BQNL01000001">
    <property type="protein sequence ID" value="GKH12468.1"/>
    <property type="molecule type" value="Genomic_DNA"/>
</dbReference>
<gene>
    <name evidence="1" type="ORF">CE91St12_06780</name>
</gene>
<accession>A0AA37JPX3</accession>
<proteinExistence type="predicted"/>
<organism evidence="1 2">
    <name type="scientific">Bacteroides uniformis</name>
    <dbReference type="NCBI Taxonomy" id="820"/>
    <lineage>
        <taxon>Bacteria</taxon>
        <taxon>Pseudomonadati</taxon>
        <taxon>Bacteroidota</taxon>
        <taxon>Bacteroidia</taxon>
        <taxon>Bacteroidales</taxon>
        <taxon>Bacteroidaceae</taxon>
        <taxon>Bacteroides</taxon>
    </lineage>
</organism>